<dbReference type="STRING" id="442562.Rumeso_03263"/>
<reference evidence="9 10" key="1">
    <citation type="submission" date="2013-02" db="EMBL/GenBank/DDBJ databases">
        <authorList>
            <person name="Fiebig A."/>
            <person name="Goeker M."/>
            <person name="Klenk H.-P.P."/>
        </authorList>
    </citation>
    <scope>NUCLEOTIDE SEQUENCE [LARGE SCALE GENOMIC DNA]</scope>
    <source>
        <strain evidence="9 10">DSM 19309</strain>
    </source>
</reference>
<dbReference type="RefSeq" id="WP_037278048.1">
    <property type="nucleotide sequence ID" value="NZ_KK088553.1"/>
</dbReference>
<proteinExistence type="inferred from homology"/>
<evidence type="ECO:0000256" key="1">
    <source>
        <dbReference type="ARBA" id="ARBA00001964"/>
    </source>
</evidence>
<dbReference type="GO" id="GO:0003984">
    <property type="term" value="F:acetolactate synthase activity"/>
    <property type="evidence" value="ECO:0007669"/>
    <property type="project" value="TreeGrafter"/>
</dbReference>
<dbReference type="InterPro" id="IPR000399">
    <property type="entry name" value="TPP-bd_CS"/>
</dbReference>
<dbReference type="FunFam" id="3.40.50.970:FF:000007">
    <property type="entry name" value="Acetolactate synthase"/>
    <property type="match status" value="1"/>
</dbReference>
<dbReference type="PROSITE" id="PS00187">
    <property type="entry name" value="TPP_ENZYMES"/>
    <property type="match status" value="1"/>
</dbReference>
<feature type="domain" description="Thiamine pyrophosphate enzyme central" evidence="6">
    <location>
        <begin position="190"/>
        <end position="322"/>
    </location>
</feature>
<dbReference type="EMBL" id="AOSK01000091">
    <property type="protein sequence ID" value="EYD75167.1"/>
    <property type="molecule type" value="Genomic_DNA"/>
</dbReference>
<dbReference type="NCBIfam" id="NF005712">
    <property type="entry name" value="PRK07524.1"/>
    <property type="match status" value="1"/>
</dbReference>
<organism evidence="9 10">
    <name type="scientific">Rubellimicrobium mesophilum DSM 19309</name>
    <dbReference type="NCBI Taxonomy" id="442562"/>
    <lineage>
        <taxon>Bacteria</taxon>
        <taxon>Pseudomonadati</taxon>
        <taxon>Pseudomonadota</taxon>
        <taxon>Alphaproteobacteria</taxon>
        <taxon>Rhodobacterales</taxon>
        <taxon>Roseobacteraceae</taxon>
        <taxon>Rubellimicrobium</taxon>
    </lineage>
</organism>
<dbReference type="CDD" id="cd07035">
    <property type="entry name" value="TPP_PYR_POX_like"/>
    <property type="match status" value="1"/>
</dbReference>
<dbReference type="SUPFAM" id="SSF52518">
    <property type="entry name" value="Thiamin diphosphate-binding fold (THDP-binding)"/>
    <property type="match status" value="2"/>
</dbReference>
<dbReference type="Proteomes" id="UP000019666">
    <property type="component" value="Unassembled WGS sequence"/>
</dbReference>
<dbReference type="InterPro" id="IPR011766">
    <property type="entry name" value="TPP_enzyme_TPP-bd"/>
</dbReference>
<evidence type="ECO:0000259" key="6">
    <source>
        <dbReference type="Pfam" id="PF00205"/>
    </source>
</evidence>
<comment type="caution">
    <text evidence="9">The sequence shown here is derived from an EMBL/GenBank/DDBJ whole genome shotgun (WGS) entry which is preliminary data.</text>
</comment>
<protein>
    <submittedName>
        <fullName evidence="9">Acetohydroxy acid synthase</fullName>
    </submittedName>
</protein>
<feature type="domain" description="Thiamine pyrophosphate enzyme N-terminal TPP-binding" evidence="8">
    <location>
        <begin position="3"/>
        <end position="118"/>
    </location>
</feature>
<dbReference type="HOGENOM" id="CLU_013748_3_1_5"/>
<keyword evidence="3" id="KW-0808">Transferase</keyword>
<dbReference type="OrthoDB" id="4494979at2"/>
<evidence type="ECO:0000256" key="3">
    <source>
        <dbReference type="ARBA" id="ARBA00022679"/>
    </source>
</evidence>
<dbReference type="AlphaFoldDB" id="A0A017HL02"/>
<evidence type="ECO:0000313" key="9">
    <source>
        <dbReference type="EMBL" id="EYD75167.1"/>
    </source>
</evidence>
<evidence type="ECO:0000256" key="5">
    <source>
        <dbReference type="RuleBase" id="RU362132"/>
    </source>
</evidence>
<keyword evidence="4 5" id="KW-0786">Thiamine pyrophosphate</keyword>
<dbReference type="Pfam" id="PF00205">
    <property type="entry name" value="TPP_enzyme_M"/>
    <property type="match status" value="1"/>
</dbReference>
<evidence type="ECO:0000313" key="10">
    <source>
        <dbReference type="Proteomes" id="UP000019666"/>
    </source>
</evidence>
<dbReference type="CDD" id="cd00568">
    <property type="entry name" value="TPP_enzymes"/>
    <property type="match status" value="1"/>
</dbReference>
<name>A0A017HL02_9RHOB</name>
<dbReference type="GO" id="GO:0009097">
    <property type="term" value="P:isoleucine biosynthetic process"/>
    <property type="evidence" value="ECO:0007669"/>
    <property type="project" value="TreeGrafter"/>
</dbReference>
<dbReference type="GO" id="GO:0030976">
    <property type="term" value="F:thiamine pyrophosphate binding"/>
    <property type="evidence" value="ECO:0007669"/>
    <property type="project" value="InterPro"/>
</dbReference>
<dbReference type="Gene3D" id="3.40.50.970">
    <property type="match status" value="2"/>
</dbReference>
<dbReference type="GO" id="GO:0050660">
    <property type="term" value="F:flavin adenine dinucleotide binding"/>
    <property type="evidence" value="ECO:0007669"/>
    <property type="project" value="TreeGrafter"/>
</dbReference>
<dbReference type="InterPro" id="IPR029035">
    <property type="entry name" value="DHS-like_NAD/FAD-binding_dom"/>
</dbReference>
<dbReference type="InterPro" id="IPR029061">
    <property type="entry name" value="THDP-binding"/>
</dbReference>
<evidence type="ECO:0000256" key="4">
    <source>
        <dbReference type="ARBA" id="ARBA00023052"/>
    </source>
</evidence>
<dbReference type="Pfam" id="PF02776">
    <property type="entry name" value="TPP_enzyme_N"/>
    <property type="match status" value="1"/>
</dbReference>
<comment type="similarity">
    <text evidence="2 5">Belongs to the TPP enzyme family.</text>
</comment>
<dbReference type="PANTHER" id="PTHR18968">
    <property type="entry name" value="THIAMINE PYROPHOSPHATE ENZYMES"/>
    <property type="match status" value="1"/>
</dbReference>
<accession>A0A017HL02</accession>
<evidence type="ECO:0000259" key="7">
    <source>
        <dbReference type="Pfam" id="PF02775"/>
    </source>
</evidence>
<gene>
    <name evidence="9" type="ORF">Rumeso_03263</name>
</gene>
<dbReference type="InterPro" id="IPR012000">
    <property type="entry name" value="Thiamin_PyroP_enz_cen_dom"/>
</dbReference>
<dbReference type="GO" id="GO:0009099">
    <property type="term" value="P:L-valine biosynthetic process"/>
    <property type="evidence" value="ECO:0007669"/>
    <property type="project" value="TreeGrafter"/>
</dbReference>
<evidence type="ECO:0000259" key="8">
    <source>
        <dbReference type="Pfam" id="PF02776"/>
    </source>
</evidence>
<dbReference type="PANTHER" id="PTHR18968:SF13">
    <property type="entry name" value="ACETOLACTATE SYNTHASE CATALYTIC SUBUNIT, MITOCHONDRIAL"/>
    <property type="match status" value="1"/>
</dbReference>
<feature type="domain" description="Thiamine pyrophosphate enzyme TPP-binding" evidence="7">
    <location>
        <begin position="387"/>
        <end position="522"/>
    </location>
</feature>
<dbReference type="SUPFAM" id="SSF52467">
    <property type="entry name" value="DHS-like NAD/FAD-binding domain"/>
    <property type="match status" value="1"/>
</dbReference>
<dbReference type="Gene3D" id="3.40.50.1220">
    <property type="entry name" value="TPP-binding domain"/>
    <property type="match status" value="1"/>
</dbReference>
<dbReference type="Pfam" id="PF02775">
    <property type="entry name" value="TPP_enzyme_C"/>
    <property type="match status" value="1"/>
</dbReference>
<keyword evidence="10" id="KW-1185">Reference proteome</keyword>
<comment type="cofactor">
    <cofactor evidence="1">
        <name>thiamine diphosphate</name>
        <dbReference type="ChEBI" id="CHEBI:58937"/>
    </cofactor>
</comment>
<sequence length="531" mass="55107">MRTVGTALVEGLVARGVDTVFGIPGVHTLELYRGLAGSPLRHVTPRHEQGAGFMAEGHARATGRPGVAFVITGPGLTNILTPMAQARSESIPMLVISSTLPRHTLGRGTGALHELPDQRRLMESVALWSHTLLDPRNLPEALDRAFATATTGRPGPIHLEIPMDVLALPCDALPPPAAPLAPARPDPAAIEEAARRLAASRRPVILAGGGARRAAVPLRALAEALDAPVVTTVNGRGLLAHHPLSVPASPYLPPVRALLREADAVLALGTEFGPTDYETYEAGVMPSLAGLIRVEIDPAQVARGPRPDLALLADARSAAEALLDALPLDPRPGDGTLRATHLRDAARATLIPAHQRALSVLETIRATLPGTPLVGDSTEPIYAGNLFFEPDAPGLWFNSAMGFGTLGYALPAAIGRALADPSRPVVALAGDGGLQFTLSELGSLADAKAPVIVLVWNSNGYAEIELAVREAGVTPIGVTPSAPDFVAVARAYGLPAERATSLDALPGLLRQAAERGGPALIDLPTAVVHGT</sequence>
<dbReference type="GO" id="GO:0005948">
    <property type="term" value="C:acetolactate synthase complex"/>
    <property type="evidence" value="ECO:0007669"/>
    <property type="project" value="TreeGrafter"/>
</dbReference>
<evidence type="ECO:0000256" key="2">
    <source>
        <dbReference type="ARBA" id="ARBA00007812"/>
    </source>
</evidence>
<dbReference type="GO" id="GO:0000287">
    <property type="term" value="F:magnesium ion binding"/>
    <property type="evidence" value="ECO:0007669"/>
    <property type="project" value="InterPro"/>
</dbReference>
<dbReference type="InterPro" id="IPR012001">
    <property type="entry name" value="Thiamin_PyroP_enz_TPP-bd_dom"/>
</dbReference>
<dbReference type="PATRIC" id="fig|442562.3.peg.3209"/>
<dbReference type="InterPro" id="IPR045229">
    <property type="entry name" value="TPP_enz"/>
</dbReference>